<dbReference type="RefSeq" id="WP_119347296.1">
    <property type="nucleotide sequence ID" value="NZ_JACOPN010000003.1"/>
</dbReference>
<keyword evidence="1" id="KW-0238">DNA-binding</keyword>
<dbReference type="GO" id="GO:0003677">
    <property type="term" value="F:DNA binding"/>
    <property type="evidence" value="ECO:0007669"/>
    <property type="project" value="UniProtKB-KW"/>
</dbReference>
<dbReference type="InterPro" id="IPR001387">
    <property type="entry name" value="Cro/C1-type_HTH"/>
</dbReference>
<name>A0A8J6J3E2_9FIRM</name>
<dbReference type="SMART" id="SM00530">
    <property type="entry name" value="HTH_XRE"/>
    <property type="match status" value="1"/>
</dbReference>
<organism evidence="3 4">
    <name type="scientific">Flintibacter faecis</name>
    <dbReference type="NCBI Taxonomy" id="2763047"/>
    <lineage>
        <taxon>Bacteria</taxon>
        <taxon>Bacillati</taxon>
        <taxon>Bacillota</taxon>
        <taxon>Clostridia</taxon>
        <taxon>Eubacteriales</taxon>
        <taxon>Flintibacter</taxon>
    </lineage>
</organism>
<dbReference type="Gene3D" id="1.10.260.40">
    <property type="entry name" value="lambda repressor-like DNA-binding domains"/>
    <property type="match status" value="1"/>
</dbReference>
<evidence type="ECO:0000313" key="4">
    <source>
        <dbReference type="Proteomes" id="UP000602260"/>
    </source>
</evidence>
<comment type="caution">
    <text evidence="3">The sequence shown here is derived from an EMBL/GenBank/DDBJ whole genome shotgun (WGS) entry which is preliminary data.</text>
</comment>
<dbReference type="PROSITE" id="PS50943">
    <property type="entry name" value="HTH_CROC1"/>
    <property type="match status" value="1"/>
</dbReference>
<dbReference type="Proteomes" id="UP000602260">
    <property type="component" value="Unassembled WGS sequence"/>
</dbReference>
<reference evidence="3" key="1">
    <citation type="submission" date="2020-08" db="EMBL/GenBank/DDBJ databases">
        <title>Genome public.</title>
        <authorList>
            <person name="Liu C."/>
            <person name="Sun Q."/>
        </authorList>
    </citation>
    <scope>NUCLEOTIDE SEQUENCE</scope>
    <source>
        <strain evidence="3">BX5</strain>
    </source>
</reference>
<dbReference type="EMBL" id="JACOPN010000003">
    <property type="protein sequence ID" value="MBC5716870.1"/>
    <property type="molecule type" value="Genomic_DNA"/>
</dbReference>
<dbReference type="InterPro" id="IPR010982">
    <property type="entry name" value="Lambda_DNA-bd_dom_sf"/>
</dbReference>
<sequence>MSTRLQIMGSRIRTARQFRRLTGEQLAEKIGIAVDSLRHIENGVRSPSFQLIERISDILDVSLDYLAGKTDSPLEHRVRKELENSGLTKEQEDAIVELALNSIPIIKKHI</sequence>
<evidence type="ECO:0000313" key="3">
    <source>
        <dbReference type="EMBL" id="MBC5716870.1"/>
    </source>
</evidence>
<proteinExistence type="predicted"/>
<accession>A0A8J6J3E2</accession>
<feature type="domain" description="HTH cro/C1-type" evidence="2">
    <location>
        <begin position="12"/>
        <end position="66"/>
    </location>
</feature>
<dbReference type="PANTHER" id="PTHR46558:SF11">
    <property type="entry name" value="HTH-TYPE TRANSCRIPTIONAL REGULATOR XRE"/>
    <property type="match status" value="1"/>
</dbReference>
<evidence type="ECO:0000259" key="2">
    <source>
        <dbReference type="PROSITE" id="PS50943"/>
    </source>
</evidence>
<keyword evidence="4" id="KW-1185">Reference proteome</keyword>
<protein>
    <submittedName>
        <fullName evidence="3">Helix-turn-helix transcriptional regulator</fullName>
    </submittedName>
</protein>
<gene>
    <name evidence="3" type="ORF">H8S55_05980</name>
</gene>
<dbReference type="Pfam" id="PF01381">
    <property type="entry name" value="HTH_3"/>
    <property type="match status" value="1"/>
</dbReference>
<dbReference type="CDD" id="cd00093">
    <property type="entry name" value="HTH_XRE"/>
    <property type="match status" value="1"/>
</dbReference>
<dbReference type="AlphaFoldDB" id="A0A8J6J3E2"/>
<dbReference type="SUPFAM" id="SSF47413">
    <property type="entry name" value="lambda repressor-like DNA-binding domains"/>
    <property type="match status" value="1"/>
</dbReference>
<dbReference type="PANTHER" id="PTHR46558">
    <property type="entry name" value="TRACRIPTIONAL REGULATORY PROTEIN-RELATED-RELATED"/>
    <property type="match status" value="1"/>
</dbReference>
<evidence type="ECO:0000256" key="1">
    <source>
        <dbReference type="ARBA" id="ARBA00023125"/>
    </source>
</evidence>